<comment type="function">
    <text evidence="4">Catalyzes the reduction of fatty acyl-CoA to fatty alcohols.</text>
</comment>
<dbReference type="InterPro" id="IPR033640">
    <property type="entry name" value="FAR_C"/>
</dbReference>
<dbReference type="CDD" id="cd05236">
    <property type="entry name" value="FAR-N_SDR_e"/>
    <property type="match status" value="1"/>
</dbReference>
<evidence type="ECO:0000256" key="3">
    <source>
        <dbReference type="ARBA" id="ARBA00023098"/>
    </source>
</evidence>
<dbReference type="GO" id="GO:0035336">
    <property type="term" value="P:long-chain fatty-acyl-CoA metabolic process"/>
    <property type="evidence" value="ECO:0007669"/>
    <property type="project" value="TreeGrafter"/>
</dbReference>
<dbReference type="PANTHER" id="PTHR11011:SF45">
    <property type="entry name" value="FATTY ACYL-COA REDUCTASE CG8306-RELATED"/>
    <property type="match status" value="1"/>
</dbReference>
<keyword evidence="2 4" id="KW-0444">Lipid biosynthesis</keyword>
<dbReference type="GO" id="GO:0005777">
    <property type="term" value="C:peroxisome"/>
    <property type="evidence" value="ECO:0007669"/>
    <property type="project" value="TreeGrafter"/>
</dbReference>
<evidence type="ECO:0000256" key="4">
    <source>
        <dbReference type="RuleBase" id="RU363097"/>
    </source>
</evidence>
<feature type="domain" description="Thioester reductase (TE)" evidence="6">
    <location>
        <begin position="24"/>
        <end position="281"/>
    </location>
</feature>
<dbReference type="Gene3D" id="3.40.50.720">
    <property type="entry name" value="NAD(P)-binding Rossmann-like Domain"/>
    <property type="match status" value="1"/>
</dbReference>
<evidence type="ECO:0000313" key="8">
    <source>
        <dbReference type="Proteomes" id="UP001153954"/>
    </source>
</evidence>
<evidence type="ECO:0000259" key="6">
    <source>
        <dbReference type="Pfam" id="PF07993"/>
    </source>
</evidence>
<dbReference type="InterPro" id="IPR013120">
    <property type="entry name" value="FAR_NAD-bd"/>
</dbReference>
<dbReference type="Pfam" id="PF07993">
    <property type="entry name" value="NAD_binding_4"/>
    <property type="match status" value="1"/>
</dbReference>
<keyword evidence="8" id="KW-1185">Reference proteome</keyword>
<dbReference type="GO" id="GO:0102965">
    <property type="term" value="F:alcohol-forming long-chain fatty acyl-CoA reductase activity"/>
    <property type="evidence" value="ECO:0007669"/>
    <property type="project" value="UniProtKB-EC"/>
</dbReference>
<comment type="similarity">
    <text evidence="1 4">Belongs to the fatty acyl-CoA reductase family.</text>
</comment>
<keyword evidence="4" id="KW-0521">NADP</keyword>
<keyword evidence="3 4" id="KW-0443">Lipid metabolism</keyword>
<dbReference type="GO" id="GO:0080019">
    <property type="term" value="F:alcohol-forming very long-chain fatty acyl-CoA reductase activity"/>
    <property type="evidence" value="ECO:0007669"/>
    <property type="project" value="InterPro"/>
</dbReference>
<comment type="catalytic activity">
    <reaction evidence="4">
        <text>a long-chain fatty acyl-CoA + 2 NADPH + 2 H(+) = a long-chain primary fatty alcohol + 2 NADP(+) + CoA</text>
        <dbReference type="Rhea" id="RHEA:52716"/>
        <dbReference type="ChEBI" id="CHEBI:15378"/>
        <dbReference type="ChEBI" id="CHEBI:57287"/>
        <dbReference type="ChEBI" id="CHEBI:57783"/>
        <dbReference type="ChEBI" id="CHEBI:58349"/>
        <dbReference type="ChEBI" id="CHEBI:77396"/>
        <dbReference type="ChEBI" id="CHEBI:83139"/>
        <dbReference type="EC" id="1.2.1.84"/>
    </reaction>
</comment>
<reference evidence="7" key="1">
    <citation type="submission" date="2022-03" db="EMBL/GenBank/DDBJ databases">
        <authorList>
            <person name="Tunstrom K."/>
        </authorList>
    </citation>
    <scope>NUCLEOTIDE SEQUENCE</scope>
</reference>
<dbReference type="Proteomes" id="UP001153954">
    <property type="component" value="Unassembled WGS sequence"/>
</dbReference>
<evidence type="ECO:0000313" key="7">
    <source>
        <dbReference type="EMBL" id="CAH2108619.1"/>
    </source>
</evidence>
<evidence type="ECO:0000256" key="1">
    <source>
        <dbReference type="ARBA" id="ARBA00005928"/>
    </source>
</evidence>
<keyword evidence="4" id="KW-0812">Transmembrane</keyword>
<keyword evidence="4" id="KW-0472">Membrane</keyword>
<evidence type="ECO:0000256" key="2">
    <source>
        <dbReference type="ARBA" id="ARBA00022516"/>
    </source>
</evidence>
<feature type="domain" description="Fatty acyl-CoA reductase C-terminal" evidence="5">
    <location>
        <begin position="350"/>
        <end position="440"/>
    </location>
</feature>
<dbReference type="AlphaFoldDB" id="A0AAU9VEB3"/>
<dbReference type="SUPFAM" id="SSF51735">
    <property type="entry name" value="NAD(P)-binding Rossmann-fold domains"/>
    <property type="match status" value="1"/>
</dbReference>
<gene>
    <name evidence="7" type="ORF">EEDITHA_LOCUS22538</name>
</gene>
<organism evidence="7 8">
    <name type="scientific">Euphydryas editha</name>
    <name type="common">Edith's checkerspot</name>
    <dbReference type="NCBI Taxonomy" id="104508"/>
    <lineage>
        <taxon>Eukaryota</taxon>
        <taxon>Metazoa</taxon>
        <taxon>Ecdysozoa</taxon>
        <taxon>Arthropoda</taxon>
        <taxon>Hexapoda</taxon>
        <taxon>Insecta</taxon>
        <taxon>Pterygota</taxon>
        <taxon>Neoptera</taxon>
        <taxon>Endopterygota</taxon>
        <taxon>Lepidoptera</taxon>
        <taxon>Glossata</taxon>
        <taxon>Ditrysia</taxon>
        <taxon>Papilionoidea</taxon>
        <taxon>Nymphalidae</taxon>
        <taxon>Nymphalinae</taxon>
        <taxon>Euphydryas</taxon>
    </lineage>
</organism>
<feature type="transmembrane region" description="Helical" evidence="4">
    <location>
        <begin position="340"/>
        <end position="363"/>
    </location>
</feature>
<evidence type="ECO:0000259" key="5">
    <source>
        <dbReference type="Pfam" id="PF03015"/>
    </source>
</evidence>
<dbReference type="PANTHER" id="PTHR11011">
    <property type="entry name" value="MALE STERILITY PROTEIN 2-RELATED"/>
    <property type="match status" value="1"/>
</dbReference>
<protein>
    <recommendedName>
        <fullName evidence="4">Fatty acyl-CoA reductase</fullName>
        <ecNumber evidence="4">1.2.1.84</ecNumber>
    </recommendedName>
</protein>
<proteinExistence type="inferred from homology"/>
<dbReference type="InterPro" id="IPR026055">
    <property type="entry name" value="FAR"/>
</dbReference>
<keyword evidence="4" id="KW-1133">Transmembrane helix</keyword>
<comment type="caution">
    <text evidence="7">The sequence shown here is derived from an EMBL/GenBank/DDBJ whole genome shotgun (WGS) entry which is preliminary data.</text>
</comment>
<sequence length="440" mass="50982">MVIPQLVMLSNYKTETILLFSFQVLLEKLLYSCPKLDKVYILVREKKGVNIDQRIRSMIDQPLFTRLRTERPQTFEKIVPIVGDIAEPRLGIKAEDEEILIKEVSIVFHVAATVNFKEKLDVAMNINVAGTERMLDLTRRMENVKCFVYVSTVYSNPHQKVIEEVLYPEPISLEEIRRLLKVGITDDQLNEILKDRPNTYSFTKALTEHVVAKNHGTIPTIIVRPSIVSSIKMDPIVGWVDNWFGATGNFTTMFRGLNRIVFTRPDNILDLIPVDYVSNLIIVAASKMKSSKDVEVYNSSTSAENPLTMHNAIKLAIEYSYKYKAYDVPLPFVLVTRFRWLLFLVSIIFEKIPAYIADAFLWLRRKTVRYSKFQAKVSLIRTAYEYFTDNSWIICASKTRALFDSLSPSDKIMFPCDPKDIVWEEYMFSYFKGIRQFLLK</sequence>
<dbReference type="InterPro" id="IPR036291">
    <property type="entry name" value="NAD(P)-bd_dom_sf"/>
</dbReference>
<name>A0AAU9VEB3_EUPED</name>
<dbReference type="Pfam" id="PF03015">
    <property type="entry name" value="Sterile"/>
    <property type="match status" value="1"/>
</dbReference>
<dbReference type="EMBL" id="CAKOGL010000031">
    <property type="protein sequence ID" value="CAH2108619.1"/>
    <property type="molecule type" value="Genomic_DNA"/>
</dbReference>
<keyword evidence="4" id="KW-0560">Oxidoreductase</keyword>
<dbReference type="EC" id="1.2.1.84" evidence="4"/>
<accession>A0AAU9VEB3</accession>
<dbReference type="CDD" id="cd09071">
    <property type="entry name" value="FAR_C"/>
    <property type="match status" value="1"/>
</dbReference>